<dbReference type="Proteomes" id="UP000293036">
    <property type="component" value="Unassembled WGS sequence"/>
</dbReference>
<dbReference type="InterPro" id="IPR021456">
    <property type="entry name" value="DUF3107"/>
</dbReference>
<evidence type="ECO:0000313" key="1">
    <source>
        <dbReference type="EMBL" id="TBW22123.1"/>
    </source>
</evidence>
<organism evidence="1 2">
    <name type="scientific">Arcanobacterium bovis</name>
    <dbReference type="NCBI Taxonomy" id="2529275"/>
    <lineage>
        <taxon>Bacteria</taxon>
        <taxon>Bacillati</taxon>
        <taxon>Actinomycetota</taxon>
        <taxon>Actinomycetes</taxon>
        <taxon>Actinomycetales</taxon>
        <taxon>Actinomycetaceae</taxon>
        <taxon>Arcanobacterium</taxon>
    </lineage>
</organism>
<reference evidence="1 2" key="1">
    <citation type="submission" date="2019-02" db="EMBL/GenBank/DDBJ databases">
        <title>Arcanobacterium bovis sp. nov., isolated from the milk of a cow with mastitis.</title>
        <authorList>
            <person name="Sammra O."/>
            <person name="Foster G."/>
            <person name="Hassan A."/>
            <person name="Alssahen M."/>
            <person name="Laemmler C."/>
            <person name="Borowiak M."/>
            <person name="Malorny B."/>
            <person name="Abdulmawjood A."/>
        </authorList>
    </citation>
    <scope>NUCLEOTIDE SEQUENCE [LARGE SCALE GENOMIC DNA]</scope>
    <source>
        <strain evidence="1 2">C605018/01/1</strain>
    </source>
</reference>
<dbReference type="Pfam" id="PF11305">
    <property type="entry name" value="DUF3107"/>
    <property type="match status" value="1"/>
</dbReference>
<keyword evidence="2" id="KW-1185">Reference proteome</keyword>
<dbReference type="EMBL" id="SJDT01000003">
    <property type="protein sequence ID" value="TBW22123.1"/>
    <property type="molecule type" value="Genomic_DNA"/>
</dbReference>
<accession>A0A4Q9V0E0</accession>
<proteinExistence type="predicted"/>
<evidence type="ECO:0000313" key="2">
    <source>
        <dbReference type="Proteomes" id="UP000293036"/>
    </source>
</evidence>
<dbReference type="RefSeq" id="WP_131280713.1">
    <property type="nucleotide sequence ID" value="NZ_JBHSLR010000009.1"/>
</dbReference>
<dbReference type="AlphaFoldDB" id="A0A4Q9V0E0"/>
<comment type="caution">
    <text evidence="1">The sequence shown here is derived from an EMBL/GenBank/DDBJ whole genome shotgun (WGS) entry which is preliminary data.</text>
</comment>
<protein>
    <submittedName>
        <fullName evidence="1">DUF3107 domain-containing protein</fullName>
    </submittedName>
</protein>
<gene>
    <name evidence="1" type="ORF">EZJ44_04670</name>
</gene>
<sequence length="74" mass="7991">MEITIGIRDAVSPVNLDVDMSADELMNLITSSLESNSPVKLDGSDGTILFVPAASFGYVRIAKEEQRRVGFGFV</sequence>
<dbReference type="OrthoDB" id="3268468at2"/>
<name>A0A4Q9V0E0_9ACTO</name>